<dbReference type="eggNOG" id="ENOG5033107">
    <property type="taxonomic scope" value="Bacteria"/>
</dbReference>
<dbReference type="PROSITE" id="PS51257">
    <property type="entry name" value="PROKAR_LIPOPROTEIN"/>
    <property type="match status" value="1"/>
</dbReference>
<proteinExistence type="predicted"/>
<dbReference type="RefSeq" id="WP_015352747.1">
    <property type="nucleotide sequence ID" value="NC_020126.1"/>
</dbReference>
<dbReference type="KEGG" id="msd:MYSTI_07221"/>
<reference evidence="1 2" key="1">
    <citation type="journal article" date="2013" name="Genome Announc.">
        <title>Complete genome sequence of Myxococcus stipitatus strain DSM 14675, a fruiting myxobacterium.</title>
        <authorList>
            <person name="Huntley S."/>
            <person name="Kneip S."/>
            <person name="Treuner-Lange A."/>
            <person name="Sogaard-Andersen L."/>
        </authorList>
    </citation>
    <scope>NUCLEOTIDE SEQUENCE [LARGE SCALE GENOMIC DNA]</scope>
    <source>
        <strain evidence="2">DSM 14675 / JCM 12634 / Mx s8</strain>
    </source>
</reference>
<dbReference type="AlphaFoldDB" id="L7UKF0"/>
<dbReference type="PATRIC" id="fig|1278073.3.peg.7336"/>
<dbReference type="HOGENOM" id="CLU_1164876_0_0_7"/>
<sequence>MGSSWVRLCFIAWVLGGCAARQSVPWGADYDAAFWRYCTSKAERPLPLPSVIPEGALAVSFKMDLVAGRPDLRSDRFKRCVFSTILYTMGERGLWPAGWDSEVYRFTWSPSFSAPLMIRVERRGAVYVLHAEHLGGYASWLDAPRTQRSRLLLPSEWNELHRKLQAFSFWTRSSRPSAPYGVEYLDGADWLLEGVQRGRYKAYLVWSPDDKGQGGAFREACLYLLELSGLAIPPTDFY</sequence>
<evidence type="ECO:0008006" key="3">
    <source>
        <dbReference type="Google" id="ProtNLM"/>
    </source>
</evidence>
<dbReference type="STRING" id="1278073.MYSTI_07221"/>
<name>L7UKF0_MYXSD</name>
<accession>L7UKF0</accession>
<keyword evidence="2" id="KW-1185">Reference proteome</keyword>
<gene>
    <name evidence="1" type="ordered locus">MYSTI_07221</name>
</gene>
<protein>
    <recommendedName>
        <fullName evidence="3">Lipoprotein</fullName>
    </recommendedName>
</protein>
<evidence type="ECO:0000313" key="2">
    <source>
        <dbReference type="Proteomes" id="UP000011131"/>
    </source>
</evidence>
<dbReference type="OrthoDB" id="5516387at2"/>
<dbReference type="Proteomes" id="UP000011131">
    <property type="component" value="Chromosome"/>
</dbReference>
<organism evidence="1 2">
    <name type="scientific">Myxococcus stipitatus (strain DSM 14675 / JCM 12634 / Mx s8)</name>
    <dbReference type="NCBI Taxonomy" id="1278073"/>
    <lineage>
        <taxon>Bacteria</taxon>
        <taxon>Pseudomonadati</taxon>
        <taxon>Myxococcota</taxon>
        <taxon>Myxococcia</taxon>
        <taxon>Myxococcales</taxon>
        <taxon>Cystobacterineae</taxon>
        <taxon>Myxococcaceae</taxon>
        <taxon>Myxococcus</taxon>
    </lineage>
</organism>
<dbReference type="EMBL" id="CP004025">
    <property type="protein sequence ID" value="AGC48493.1"/>
    <property type="molecule type" value="Genomic_DNA"/>
</dbReference>
<evidence type="ECO:0000313" key="1">
    <source>
        <dbReference type="EMBL" id="AGC48493.1"/>
    </source>
</evidence>